<dbReference type="Pfam" id="PF07929">
    <property type="entry name" value="PRiA4_ORF3"/>
    <property type="match status" value="1"/>
</dbReference>
<dbReference type="InterPro" id="IPR012912">
    <property type="entry name" value="Plasmid_pRiA4b_Orf3-like"/>
</dbReference>
<dbReference type="Gene3D" id="3.10.290.30">
    <property type="entry name" value="MM3350-like"/>
    <property type="match status" value="1"/>
</dbReference>
<dbReference type="PANTHER" id="PTHR41878">
    <property type="entry name" value="LEXA REPRESSOR-RELATED"/>
    <property type="match status" value="1"/>
</dbReference>
<dbReference type="EMBL" id="MIGZ01000017">
    <property type="protein sequence ID" value="ODQ95518.1"/>
    <property type="molecule type" value="Genomic_DNA"/>
</dbReference>
<comment type="caution">
    <text evidence="2">The sequence shown here is derived from an EMBL/GenBank/DDBJ whole genome shotgun (WGS) entry which is preliminary data.</text>
</comment>
<evidence type="ECO:0000259" key="1">
    <source>
        <dbReference type="Pfam" id="PF07929"/>
    </source>
</evidence>
<gene>
    <name evidence="2" type="ORF">BHQ17_04875</name>
</gene>
<dbReference type="InterPro" id="IPR024047">
    <property type="entry name" value="MM3350-like_sf"/>
</dbReference>
<dbReference type="AlphaFoldDB" id="A0A1E3S082"/>
<accession>A0A1E3S082</accession>
<protein>
    <recommendedName>
        <fullName evidence="1">Plasmid pRiA4b Orf3-like domain-containing protein</fullName>
    </recommendedName>
</protein>
<reference evidence="3" key="1">
    <citation type="submission" date="2016-09" db="EMBL/GenBank/DDBJ databases">
        <authorList>
            <person name="Greninger A.L."/>
            <person name="Jerome K.R."/>
            <person name="Mcnair B."/>
            <person name="Wallis C."/>
            <person name="Fang F."/>
        </authorList>
    </citation>
    <scope>NUCLEOTIDE SEQUENCE [LARGE SCALE GENOMIC DNA]</scope>
    <source>
        <strain evidence="3">M7</strain>
    </source>
</reference>
<organism evidence="2 3">
    <name type="scientific">Mycolicibacterium holsaticum</name>
    <dbReference type="NCBI Taxonomy" id="152142"/>
    <lineage>
        <taxon>Bacteria</taxon>
        <taxon>Bacillati</taxon>
        <taxon>Actinomycetota</taxon>
        <taxon>Actinomycetes</taxon>
        <taxon>Mycobacteriales</taxon>
        <taxon>Mycobacteriaceae</taxon>
        <taxon>Mycolicibacterium</taxon>
    </lineage>
</organism>
<sequence length="199" mass="22107">MQAAFSWNDYHPHRFGLGGRPFDPGSQVFLCEYDADNPEIDDYDGPRASQVRLDETLQEPGDTLRYVYDYGDSWELTLQLEQAMSALDDSPTAVLKHGERAAPPADCGGLTDAEQLAQVIDDPARFDSEGITAALRSPFFLLREAGIDARLADLVYRLEAAPACAWALIIVRCIACRCWSFDSRCSRWGCCASTRVSCR</sequence>
<dbReference type="Proteomes" id="UP000094243">
    <property type="component" value="Unassembled WGS sequence"/>
</dbReference>
<proteinExistence type="predicted"/>
<keyword evidence="3" id="KW-1185">Reference proteome</keyword>
<dbReference type="SUPFAM" id="SSF159941">
    <property type="entry name" value="MM3350-like"/>
    <property type="match status" value="1"/>
</dbReference>
<name>A0A1E3S082_9MYCO</name>
<evidence type="ECO:0000313" key="2">
    <source>
        <dbReference type="EMBL" id="ODQ95518.1"/>
    </source>
</evidence>
<feature type="domain" description="Plasmid pRiA4b Orf3-like" evidence="1">
    <location>
        <begin position="1"/>
        <end position="133"/>
    </location>
</feature>
<evidence type="ECO:0000313" key="3">
    <source>
        <dbReference type="Proteomes" id="UP000094243"/>
    </source>
</evidence>
<dbReference type="PANTHER" id="PTHR41878:SF1">
    <property type="entry name" value="TNPR PROTEIN"/>
    <property type="match status" value="1"/>
</dbReference>